<evidence type="ECO:0000259" key="13">
    <source>
        <dbReference type="PROSITE" id="PS50024"/>
    </source>
</evidence>
<name>A0A6P7K8R5_9TELE</name>
<dbReference type="InterPro" id="IPR036364">
    <property type="entry name" value="SEA_dom_sf"/>
</dbReference>
<evidence type="ECO:0000259" key="14">
    <source>
        <dbReference type="PROSITE" id="PS50026"/>
    </source>
</evidence>
<keyword evidence="7" id="KW-1015">Disulfide bond</keyword>
<dbReference type="SMART" id="SM00181">
    <property type="entry name" value="EGF"/>
    <property type="match status" value="2"/>
</dbReference>
<dbReference type="GO" id="GO:0005509">
    <property type="term" value="F:calcium ion binding"/>
    <property type="evidence" value="ECO:0007669"/>
    <property type="project" value="InterPro"/>
</dbReference>
<dbReference type="OrthoDB" id="8938333at2759"/>
<evidence type="ECO:0000256" key="2">
    <source>
        <dbReference type="ARBA" id="ARBA00022475"/>
    </source>
</evidence>
<dbReference type="InParanoid" id="A0A6P7K8R5"/>
<dbReference type="CTD" id="799648"/>
<dbReference type="InterPro" id="IPR000742">
    <property type="entry name" value="EGF"/>
</dbReference>
<feature type="domain" description="SEA" evidence="13">
    <location>
        <begin position="174"/>
        <end position="293"/>
    </location>
</feature>
<dbReference type="InterPro" id="IPR009030">
    <property type="entry name" value="Growth_fac_rcpt_cys_sf"/>
</dbReference>
<dbReference type="GeneID" id="114451426"/>
<feature type="domain" description="EGF-like" evidence="14">
    <location>
        <begin position="283"/>
        <end position="320"/>
    </location>
</feature>
<dbReference type="PROSITE" id="PS50026">
    <property type="entry name" value="EGF_3"/>
    <property type="match status" value="2"/>
</dbReference>
<feature type="region of interest" description="Disordered" evidence="10">
    <location>
        <begin position="440"/>
        <end position="525"/>
    </location>
</feature>
<feature type="region of interest" description="Disordered" evidence="10">
    <location>
        <begin position="27"/>
        <end position="131"/>
    </location>
</feature>
<organism evidence="15 16">
    <name type="scientific">Parambassis ranga</name>
    <name type="common">Indian glassy fish</name>
    <dbReference type="NCBI Taxonomy" id="210632"/>
    <lineage>
        <taxon>Eukaryota</taxon>
        <taxon>Metazoa</taxon>
        <taxon>Chordata</taxon>
        <taxon>Craniata</taxon>
        <taxon>Vertebrata</taxon>
        <taxon>Euteleostomi</taxon>
        <taxon>Actinopterygii</taxon>
        <taxon>Neopterygii</taxon>
        <taxon>Teleostei</taxon>
        <taxon>Neoteleostei</taxon>
        <taxon>Acanthomorphata</taxon>
        <taxon>Ovalentaria</taxon>
        <taxon>Ambassidae</taxon>
        <taxon>Parambassis</taxon>
    </lineage>
</organism>
<keyword evidence="6 11" id="KW-0472">Membrane</keyword>
<evidence type="ECO:0000256" key="5">
    <source>
        <dbReference type="ARBA" id="ARBA00022737"/>
    </source>
</evidence>
<dbReference type="Gene3D" id="3.30.70.960">
    <property type="entry name" value="SEA domain"/>
    <property type="match status" value="1"/>
</dbReference>
<keyword evidence="15" id="KW-1185">Reference proteome</keyword>
<dbReference type="InterPro" id="IPR001881">
    <property type="entry name" value="EGF-like_Ca-bd_dom"/>
</dbReference>
<evidence type="ECO:0000256" key="7">
    <source>
        <dbReference type="ARBA" id="ARBA00023157"/>
    </source>
</evidence>
<evidence type="ECO:0000256" key="9">
    <source>
        <dbReference type="PROSITE-ProRule" id="PRU00076"/>
    </source>
</evidence>
<evidence type="ECO:0000313" key="16">
    <source>
        <dbReference type="RefSeq" id="XP_028285825.1"/>
    </source>
</evidence>
<evidence type="ECO:0000256" key="10">
    <source>
        <dbReference type="SAM" id="MobiDB-lite"/>
    </source>
</evidence>
<dbReference type="SUPFAM" id="SSF82671">
    <property type="entry name" value="SEA domain"/>
    <property type="match status" value="1"/>
</dbReference>
<gene>
    <name evidence="16" type="primary">muc13b</name>
</gene>
<dbReference type="Pfam" id="PF01390">
    <property type="entry name" value="SEA"/>
    <property type="match status" value="1"/>
</dbReference>
<dbReference type="AlphaFoldDB" id="A0A6P7K8R5"/>
<keyword evidence="11" id="KW-0812">Transmembrane</keyword>
<evidence type="ECO:0000313" key="15">
    <source>
        <dbReference type="Proteomes" id="UP000515145"/>
    </source>
</evidence>
<protein>
    <submittedName>
        <fullName evidence="16">Mucin-13b</fullName>
    </submittedName>
</protein>
<feature type="signal peptide" evidence="12">
    <location>
        <begin position="1"/>
        <end position="26"/>
    </location>
</feature>
<keyword evidence="5" id="KW-0677">Repeat</keyword>
<dbReference type="Proteomes" id="UP000515145">
    <property type="component" value="Chromosome 19"/>
</dbReference>
<feature type="transmembrane region" description="Helical" evidence="11">
    <location>
        <begin position="356"/>
        <end position="380"/>
    </location>
</feature>
<keyword evidence="11" id="KW-1133">Transmembrane helix</keyword>
<evidence type="ECO:0000256" key="12">
    <source>
        <dbReference type="SAM" id="SignalP"/>
    </source>
</evidence>
<keyword evidence="2" id="KW-1003">Cell membrane</keyword>
<comment type="subcellular location">
    <subcellularLocation>
        <location evidence="1">Cell membrane</location>
    </subcellularLocation>
</comment>
<evidence type="ECO:0000256" key="8">
    <source>
        <dbReference type="ARBA" id="ARBA00023180"/>
    </source>
</evidence>
<proteinExistence type="predicted"/>
<keyword evidence="3 9" id="KW-0245">EGF-like domain</keyword>
<feature type="compositionally biased region" description="Polar residues" evidence="10">
    <location>
        <begin position="440"/>
        <end position="462"/>
    </location>
</feature>
<reference evidence="16" key="1">
    <citation type="submission" date="2025-08" db="UniProtKB">
        <authorList>
            <consortium name="RefSeq"/>
        </authorList>
    </citation>
    <scope>IDENTIFICATION</scope>
</reference>
<evidence type="ECO:0000256" key="3">
    <source>
        <dbReference type="ARBA" id="ARBA00022536"/>
    </source>
</evidence>
<feature type="chain" id="PRO_5028085453" evidence="12">
    <location>
        <begin position="27"/>
        <end position="525"/>
    </location>
</feature>
<keyword evidence="4 12" id="KW-0732">Signal</keyword>
<evidence type="ECO:0000256" key="11">
    <source>
        <dbReference type="SAM" id="Phobius"/>
    </source>
</evidence>
<dbReference type="GO" id="GO:0005886">
    <property type="term" value="C:plasma membrane"/>
    <property type="evidence" value="ECO:0007669"/>
    <property type="project" value="UniProtKB-SubCell"/>
</dbReference>
<dbReference type="RefSeq" id="XP_028285825.1">
    <property type="nucleotide sequence ID" value="XM_028430024.1"/>
</dbReference>
<dbReference type="SUPFAM" id="SSF57184">
    <property type="entry name" value="Growth factor receptor domain"/>
    <property type="match status" value="1"/>
</dbReference>
<dbReference type="PROSITE" id="PS50024">
    <property type="entry name" value="SEA"/>
    <property type="match status" value="1"/>
</dbReference>
<feature type="region of interest" description="Disordered" evidence="10">
    <location>
        <begin position="387"/>
        <end position="407"/>
    </location>
</feature>
<comment type="caution">
    <text evidence="9">Lacks conserved residue(s) required for the propagation of feature annotation.</text>
</comment>
<dbReference type="Gene3D" id="2.10.25.10">
    <property type="entry name" value="Laminin"/>
    <property type="match status" value="1"/>
</dbReference>
<dbReference type="InterPro" id="IPR000082">
    <property type="entry name" value="SEA_dom"/>
</dbReference>
<dbReference type="SMART" id="SM00179">
    <property type="entry name" value="EGF_CA"/>
    <property type="match status" value="2"/>
</dbReference>
<sequence length="525" mass="54185">MAGKHVLQSVLWITVAIVLSAPLATASTAAPPTAGPSIAAPTTGPSSAAPTAGPSTAAPTAGPSTAAPTAGPSTAAPTAGPSTAAPTAGPSTAAPTAGPSTAAPTVGPSTAAPTAGPSTAAPTAGPSTAAPPPNPCDQNLCGQGSTCQPRANQSFVCVCLPGDNYNDVTKSCESAKVFPGQLGLPSIPYNKAMENTESPEFQHASNQITDALDVTFKNDTTGYAGSLVLELQLLDGARSEPGVRASVEMFFRANSAITTEDVSKTLTFASTTDGVLANSVFRKTDLCSRKPCDAETATCNSTDGTFTCTCDPNYVPTSFSNRMCIACPSGKKAVESECKECQFGYSGLNCSENWKLILVIVGSVLGGLLLIALILLPVLAKRSTKKSGKKVRSEDLGKPYMSHSPAKAPLANNGYPVSVSESGNGVAGFGVPKIPRATANNSWDSSTNLEMIPSNSRQNLMGKSSRLNDDDQDDFNPYSRSTNSLNFQVQPRSNPYAQNRPQSNPYAQSQGHSNPYYSQDEGRRF</sequence>
<feature type="compositionally biased region" description="Low complexity" evidence="10">
    <location>
        <begin position="27"/>
        <end position="128"/>
    </location>
</feature>
<feature type="domain" description="EGF-like" evidence="14">
    <location>
        <begin position="132"/>
        <end position="173"/>
    </location>
</feature>
<evidence type="ECO:0000256" key="4">
    <source>
        <dbReference type="ARBA" id="ARBA00022729"/>
    </source>
</evidence>
<keyword evidence="8" id="KW-0325">Glycoprotein</keyword>
<evidence type="ECO:0000256" key="6">
    <source>
        <dbReference type="ARBA" id="ARBA00023136"/>
    </source>
</evidence>
<feature type="compositionally biased region" description="Polar residues" evidence="10">
    <location>
        <begin position="478"/>
        <end position="517"/>
    </location>
</feature>
<dbReference type="PANTHER" id="PTHR24037">
    <property type="entry name" value="HEART DEVELOPMENT PROTEIN WITH EGF-LIKE DOMAINS 1"/>
    <property type="match status" value="1"/>
</dbReference>
<accession>A0A6P7K8R5</accession>
<evidence type="ECO:0000256" key="1">
    <source>
        <dbReference type="ARBA" id="ARBA00004236"/>
    </source>
</evidence>
<dbReference type="PANTHER" id="PTHR24037:SF10">
    <property type="entry name" value="MUCIN-13"/>
    <property type="match status" value="1"/>
</dbReference>